<dbReference type="Proteomes" id="UP000821865">
    <property type="component" value="Chromosome 3"/>
</dbReference>
<evidence type="ECO:0000313" key="1">
    <source>
        <dbReference type="EMBL" id="KAH7959519.1"/>
    </source>
</evidence>
<keyword evidence="2" id="KW-1185">Reference proteome</keyword>
<gene>
    <name evidence="1" type="ORF">HPB49_011591</name>
</gene>
<dbReference type="EMBL" id="CM023472">
    <property type="protein sequence ID" value="KAH7959519.1"/>
    <property type="molecule type" value="Genomic_DNA"/>
</dbReference>
<accession>A0ACB8D5I3</accession>
<evidence type="ECO:0000313" key="2">
    <source>
        <dbReference type="Proteomes" id="UP000821865"/>
    </source>
</evidence>
<proteinExistence type="predicted"/>
<sequence length="825" mass="91159">MHSKTKKKTERWCFVPECNSGYRSSAEKVFVPSTRNARLSTGADALHIDSCYYANQRSVNLQLPRYNRYQSVREGAGHRPVPVLTKRYVIFSIYEDSSLVRCGLFAKPNVGLPRVRPPVVTGPAARPNPAMSTTKMASEMEVVTSMEDNTESTLSIGSFGGRTCIEVHGEDITPEEVEGWSASGKRIKQIMAGKENGESATITRQSRPKTMASFAKRVAASDPESSPPRRASPAERPRGESKQRDSSPKRDDSKIGRSASRRRPSQSGERGSWADAVKANMAEKRQPPAQNAAKKIQEANGVEKSLRDENEKLKRRIAEQDATIKEINEKVTTLIAMQQQQQQQQQQPKPAQQRKQEMTEDEPEVEVDPRATIAAGPAPKRRAIEGAKERKITERIEKQGDRLDHLEATSKVTNERLTALEQTVQQMTANIQSTIQNMIAQMQTQLQAHIQAQMQTQLERLSETRTGRQILRDLGLEPSEGKQQNNVPIPDSINRKLRVCPIPKNVNPEHNKERRLARARALVDLHAREEGAVYVDAAEYRGSSDAYAAVVVGASTGATKTAASVRTREAHQAEEVAIALAVSDPGCTTVLCDSRTAVKNYAKGMVCSEATRILRKVEDIGRKSAAVIKWFPAHMGSDVSERGNANHNETANAAARGLTNRAAANMADSECLSRYSAKDKMTTFNEIVKWYRLNRQTMPPPHPGLTRKEAVLYRQLQTGSLLTPVLAKHVCPSVYTSDVCRLCAKERATAAHILWDCGINPREASEKTTIPPQLEAATRIYYQETQLKAVQQVSAALGRQQPSETEDKGGGTPRKGAAALSDPRK</sequence>
<organism evidence="1 2">
    <name type="scientific">Dermacentor silvarum</name>
    <name type="common">Tick</name>
    <dbReference type="NCBI Taxonomy" id="543639"/>
    <lineage>
        <taxon>Eukaryota</taxon>
        <taxon>Metazoa</taxon>
        <taxon>Ecdysozoa</taxon>
        <taxon>Arthropoda</taxon>
        <taxon>Chelicerata</taxon>
        <taxon>Arachnida</taxon>
        <taxon>Acari</taxon>
        <taxon>Parasitiformes</taxon>
        <taxon>Ixodida</taxon>
        <taxon>Ixodoidea</taxon>
        <taxon>Ixodidae</taxon>
        <taxon>Rhipicephalinae</taxon>
        <taxon>Dermacentor</taxon>
    </lineage>
</organism>
<comment type="caution">
    <text evidence="1">The sequence shown here is derived from an EMBL/GenBank/DDBJ whole genome shotgun (WGS) entry which is preliminary data.</text>
</comment>
<reference evidence="1" key="1">
    <citation type="submission" date="2020-05" db="EMBL/GenBank/DDBJ databases">
        <title>Large-scale comparative analyses of tick genomes elucidate their genetic diversity and vector capacities.</title>
        <authorList>
            <person name="Jia N."/>
            <person name="Wang J."/>
            <person name="Shi W."/>
            <person name="Du L."/>
            <person name="Sun Y."/>
            <person name="Zhan W."/>
            <person name="Jiang J."/>
            <person name="Wang Q."/>
            <person name="Zhang B."/>
            <person name="Ji P."/>
            <person name="Sakyi L.B."/>
            <person name="Cui X."/>
            <person name="Yuan T."/>
            <person name="Jiang B."/>
            <person name="Yang W."/>
            <person name="Lam T.T.-Y."/>
            <person name="Chang Q."/>
            <person name="Ding S."/>
            <person name="Wang X."/>
            <person name="Zhu J."/>
            <person name="Ruan X."/>
            <person name="Zhao L."/>
            <person name="Wei J."/>
            <person name="Que T."/>
            <person name="Du C."/>
            <person name="Cheng J."/>
            <person name="Dai P."/>
            <person name="Han X."/>
            <person name="Huang E."/>
            <person name="Gao Y."/>
            <person name="Liu J."/>
            <person name="Shao H."/>
            <person name="Ye R."/>
            <person name="Li L."/>
            <person name="Wei W."/>
            <person name="Wang X."/>
            <person name="Wang C."/>
            <person name="Yang T."/>
            <person name="Huo Q."/>
            <person name="Li W."/>
            <person name="Guo W."/>
            <person name="Chen H."/>
            <person name="Zhou L."/>
            <person name="Ni X."/>
            <person name="Tian J."/>
            <person name="Zhou Y."/>
            <person name="Sheng Y."/>
            <person name="Liu T."/>
            <person name="Pan Y."/>
            <person name="Xia L."/>
            <person name="Li J."/>
            <person name="Zhao F."/>
            <person name="Cao W."/>
        </authorList>
    </citation>
    <scope>NUCLEOTIDE SEQUENCE</scope>
    <source>
        <strain evidence="1">Dsil-2018</strain>
    </source>
</reference>
<protein>
    <submittedName>
        <fullName evidence="1">Uncharacterized protein</fullName>
    </submittedName>
</protein>
<name>A0ACB8D5I3_DERSI</name>